<protein>
    <submittedName>
        <fullName evidence="2">Uncharacterized protein</fullName>
    </submittedName>
</protein>
<dbReference type="InterPro" id="IPR001387">
    <property type="entry name" value="Cro/C1-type_HTH"/>
</dbReference>
<feature type="coiled-coil region" evidence="1">
    <location>
        <begin position="66"/>
        <end position="93"/>
    </location>
</feature>
<evidence type="ECO:0000313" key="3">
    <source>
        <dbReference type="Proteomes" id="UP001157126"/>
    </source>
</evidence>
<name>A0ABQ6IVQ9_9MICO</name>
<dbReference type="CDD" id="cd00093">
    <property type="entry name" value="HTH_XRE"/>
    <property type="match status" value="1"/>
</dbReference>
<keyword evidence="1" id="KW-0175">Coiled coil</keyword>
<sequence>MNAPEKYEVTAHQWEHGWELHVDGLGVTQVSALDKADRQVREYICTVLDLDEYDGRVVIVPEVGAIADTIRTMHELTDSIAELQAKSSATRNEAVQQMRAFGLSYADIAGALGVSKGRVSQIVNA</sequence>
<keyword evidence="3" id="KW-1185">Reference proteome</keyword>
<accession>A0ABQ6IVQ9</accession>
<dbReference type="Proteomes" id="UP001157126">
    <property type="component" value="Unassembled WGS sequence"/>
</dbReference>
<comment type="caution">
    <text evidence="2">The sequence shown here is derived from an EMBL/GenBank/DDBJ whole genome shotgun (WGS) entry which is preliminary data.</text>
</comment>
<reference evidence="3" key="1">
    <citation type="journal article" date="2019" name="Int. J. Syst. Evol. Microbiol.">
        <title>The Global Catalogue of Microorganisms (GCM) 10K type strain sequencing project: providing services to taxonomists for standard genome sequencing and annotation.</title>
        <authorList>
            <consortium name="The Broad Institute Genomics Platform"/>
            <consortium name="The Broad Institute Genome Sequencing Center for Infectious Disease"/>
            <person name="Wu L."/>
            <person name="Ma J."/>
        </authorList>
    </citation>
    <scope>NUCLEOTIDE SEQUENCE [LARGE SCALE GENOMIC DNA]</scope>
    <source>
        <strain evidence="3">NBRC 113072</strain>
    </source>
</reference>
<dbReference type="RefSeq" id="WP_284304417.1">
    <property type="nucleotide sequence ID" value="NZ_BSUO01000001.1"/>
</dbReference>
<organism evidence="2 3">
    <name type="scientific">Mobilicoccus caccae</name>
    <dbReference type="NCBI Taxonomy" id="1859295"/>
    <lineage>
        <taxon>Bacteria</taxon>
        <taxon>Bacillati</taxon>
        <taxon>Actinomycetota</taxon>
        <taxon>Actinomycetes</taxon>
        <taxon>Micrococcales</taxon>
        <taxon>Dermatophilaceae</taxon>
        <taxon>Mobilicoccus</taxon>
    </lineage>
</organism>
<dbReference type="EMBL" id="BSUO01000001">
    <property type="protein sequence ID" value="GMA40773.1"/>
    <property type="molecule type" value="Genomic_DNA"/>
</dbReference>
<gene>
    <name evidence="2" type="ORF">GCM10025883_28180</name>
</gene>
<evidence type="ECO:0000313" key="2">
    <source>
        <dbReference type="EMBL" id="GMA40773.1"/>
    </source>
</evidence>
<evidence type="ECO:0000256" key="1">
    <source>
        <dbReference type="SAM" id="Coils"/>
    </source>
</evidence>
<proteinExistence type="predicted"/>